<accession>A0A4Q0PE09</accession>
<dbReference type="RefSeq" id="WP_128764665.1">
    <property type="nucleotide sequence ID" value="NZ_JBHUOO010000048.1"/>
</dbReference>
<organism evidence="1 2">
    <name type="scientific">Leeuwenhoekiella polynyae</name>
    <dbReference type="NCBI Taxonomy" id="1550906"/>
    <lineage>
        <taxon>Bacteria</taxon>
        <taxon>Pseudomonadati</taxon>
        <taxon>Bacteroidota</taxon>
        <taxon>Flavobacteriia</taxon>
        <taxon>Flavobacteriales</taxon>
        <taxon>Flavobacteriaceae</taxon>
        <taxon>Leeuwenhoekiella</taxon>
    </lineage>
</organism>
<dbReference type="Gene3D" id="3.40.390.10">
    <property type="entry name" value="Collagenase (Catalytic Domain)"/>
    <property type="match status" value="1"/>
</dbReference>
<protein>
    <recommendedName>
        <fullName evidence="3">Membrane metalloprotease</fullName>
    </recommendedName>
</protein>
<evidence type="ECO:0008006" key="3">
    <source>
        <dbReference type="Google" id="ProtNLM"/>
    </source>
</evidence>
<dbReference type="OrthoDB" id="1121673at2"/>
<dbReference type="Proteomes" id="UP000289859">
    <property type="component" value="Unassembled WGS sequence"/>
</dbReference>
<evidence type="ECO:0000313" key="2">
    <source>
        <dbReference type="Proteomes" id="UP000289859"/>
    </source>
</evidence>
<dbReference type="PROSITE" id="PS51257">
    <property type="entry name" value="PROKAR_LIPOPROTEIN"/>
    <property type="match status" value="1"/>
</dbReference>
<evidence type="ECO:0000313" key="1">
    <source>
        <dbReference type="EMBL" id="RXG25114.1"/>
    </source>
</evidence>
<dbReference type="InterPro" id="IPR024079">
    <property type="entry name" value="MetalloPept_cat_dom_sf"/>
</dbReference>
<comment type="caution">
    <text evidence="1">The sequence shown here is derived from an EMBL/GenBank/DDBJ whole genome shotgun (WGS) entry which is preliminary data.</text>
</comment>
<dbReference type="SUPFAM" id="SSF55486">
    <property type="entry name" value="Metalloproteases ('zincins'), catalytic domain"/>
    <property type="match status" value="1"/>
</dbReference>
<sequence length="265" mass="29138">MTLNRITPYITLFFSFLILSCSSDSDSSGTNTTDPTLANKQALGASARDFLSAEEFTSMNVEIAYVDGFRPSDATLSNLRAFFSARLNKPDGITFTETVVAASKVGSLNRDEYTKIEEDNRTVFNVGDELGVWVFFTNENSESDEGNSRILGTAYRNTSCIIFGETLRDFSSGFTGPSLTQLETVTTEHEFGHLFGLVNLGTPMVRDHEDETADDDGEETPNKHCDQENCLMYFQTVADATSTTMNGLPTFGEFCLEDLRANGGK</sequence>
<reference evidence="1 2" key="1">
    <citation type="submission" date="2018-07" db="EMBL/GenBank/DDBJ databases">
        <title>Leeuwenhoekiella genomics.</title>
        <authorList>
            <person name="Tahon G."/>
            <person name="Willems A."/>
        </authorList>
    </citation>
    <scope>NUCLEOTIDE SEQUENCE [LARGE SCALE GENOMIC DNA]</scope>
    <source>
        <strain evidence="1 2">LMG 29608</strain>
    </source>
</reference>
<dbReference type="AlphaFoldDB" id="A0A4Q0PE09"/>
<dbReference type="GO" id="GO:0008237">
    <property type="term" value="F:metallopeptidase activity"/>
    <property type="evidence" value="ECO:0007669"/>
    <property type="project" value="InterPro"/>
</dbReference>
<gene>
    <name evidence="1" type="ORF">DSM02_1083</name>
</gene>
<dbReference type="EMBL" id="QOVK01000003">
    <property type="protein sequence ID" value="RXG25114.1"/>
    <property type="molecule type" value="Genomic_DNA"/>
</dbReference>
<keyword evidence="2" id="KW-1185">Reference proteome</keyword>
<proteinExistence type="predicted"/>
<name>A0A4Q0PE09_9FLAO</name>